<dbReference type="PANTHER" id="PTHR10302">
    <property type="entry name" value="SINGLE-STRANDED DNA-BINDING PROTEIN"/>
    <property type="match status" value="1"/>
</dbReference>
<dbReference type="PANTHER" id="PTHR10302:SF0">
    <property type="entry name" value="SINGLE-STRANDED DNA-BINDING PROTEIN, MITOCHONDRIAL"/>
    <property type="match status" value="1"/>
</dbReference>
<dbReference type="PIRSF" id="PIRSF002070">
    <property type="entry name" value="SSB"/>
    <property type="match status" value="1"/>
</dbReference>
<name>A0A2P7YUC6_9ASCO</name>
<organism evidence="3 4">
    <name type="scientific">Candidozyma pseudohaemuli</name>
    <dbReference type="NCBI Taxonomy" id="418784"/>
    <lineage>
        <taxon>Eukaryota</taxon>
        <taxon>Fungi</taxon>
        <taxon>Dikarya</taxon>
        <taxon>Ascomycota</taxon>
        <taxon>Saccharomycotina</taxon>
        <taxon>Pichiomycetes</taxon>
        <taxon>Metschnikowiaceae</taxon>
        <taxon>Candidozyma</taxon>
    </lineage>
</organism>
<dbReference type="VEuPathDB" id="FungiDB:C7M61_001365"/>
<dbReference type="GO" id="GO:0006264">
    <property type="term" value="P:mitochondrial DNA replication"/>
    <property type="evidence" value="ECO:0007669"/>
    <property type="project" value="TreeGrafter"/>
</dbReference>
<keyword evidence="1 2" id="KW-0238">DNA-binding</keyword>
<dbReference type="OrthoDB" id="1078367at2759"/>
<dbReference type="InterPro" id="IPR012340">
    <property type="entry name" value="NA-bd_OB-fold"/>
</dbReference>
<dbReference type="RefSeq" id="XP_024714657.1">
    <property type="nucleotide sequence ID" value="XM_024856777.1"/>
</dbReference>
<dbReference type="PROSITE" id="PS50935">
    <property type="entry name" value="SSB"/>
    <property type="match status" value="1"/>
</dbReference>
<evidence type="ECO:0000256" key="1">
    <source>
        <dbReference type="ARBA" id="ARBA00023125"/>
    </source>
</evidence>
<dbReference type="STRING" id="418784.A0A2P7YUC6"/>
<proteinExistence type="predicted"/>
<sequence length="137" mass="15155">MLRSQAASIARSFSTSATRSAFAKMQLLGNIGSITPRETKDGVPFLTYSLAVNRYNPQAAENGNTVADWYNLSVFDEKQVAFFNNHLRGGAQVYVEASVSQRQIVDENGEGKIVTSLRQTSFDVVRFPKKLEEEGSE</sequence>
<evidence type="ECO:0000256" key="2">
    <source>
        <dbReference type="PIRNR" id="PIRNR002070"/>
    </source>
</evidence>
<dbReference type="CDD" id="cd04496">
    <property type="entry name" value="SSB_OBF"/>
    <property type="match status" value="1"/>
</dbReference>
<accession>A0A2P7YUC6</accession>
<gene>
    <name evidence="3" type="ORF">C7M61_001365</name>
</gene>
<keyword evidence="4" id="KW-1185">Reference proteome</keyword>
<comment type="subcellular location">
    <subcellularLocation>
        <location evidence="2">Mitochondrion</location>
    </subcellularLocation>
</comment>
<evidence type="ECO:0000313" key="4">
    <source>
        <dbReference type="Proteomes" id="UP000241107"/>
    </source>
</evidence>
<dbReference type="Proteomes" id="UP000241107">
    <property type="component" value="Unassembled WGS sequence"/>
</dbReference>
<dbReference type="EMBL" id="PYFQ01000002">
    <property type="protein sequence ID" value="PSK39567.1"/>
    <property type="molecule type" value="Genomic_DNA"/>
</dbReference>
<dbReference type="GeneID" id="36564755"/>
<dbReference type="InterPro" id="IPR000424">
    <property type="entry name" value="Primosome_PriB/ssb"/>
</dbReference>
<protein>
    <recommendedName>
        <fullName evidence="2">Single-stranded DNA-binding protein</fullName>
    </recommendedName>
</protein>
<dbReference type="AlphaFoldDB" id="A0A2P7YUC6"/>
<dbReference type="Pfam" id="PF00436">
    <property type="entry name" value="SSB"/>
    <property type="match status" value="1"/>
</dbReference>
<dbReference type="GO" id="GO:0042645">
    <property type="term" value="C:mitochondrial nucleoid"/>
    <property type="evidence" value="ECO:0007669"/>
    <property type="project" value="TreeGrafter"/>
</dbReference>
<keyword evidence="2" id="KW-0496">Mitochondrion</keyword>
<dbReference type="GO" id="GO:0003697">
    <property type="term" value="F:single-stranded DNA binding"/>
    <property type="evidence" value="ECO:0007669"/>
    <property type="project" value="InterPro"/>
</dbReference>
<dbReference type="SUPFAM" id="SSF50249">
    <property type="entry name" value="Nucleic acid-binding proteins"/>
    <property type="match status" value="1"/>
</dbReference>
<dbReference type="InterPro" id="IPR011344">
    <property type="entry name" value="ssDNA-bd"/>
</dbReference>
<reference evidence="3 4" key="1">
    <citation type="submission" date="2018-03" db="EMBL/GenBank/DDBJ databases">
        <title>Candida pseudohaemulonii genome assembly and annotation.</title>
        <authorList>
            <person name="Munoz J.F."/>
            <person name="Gade L.G."/>
            <person name="Chow N.A."/>
            <person name="Litvintseva A.P."/>
            <person name="Loparev V.N."/>
            <person name="Cuomo C.A."/>
        </authorList>
    </citation>
    <scope>NUCLEOTIDE SEQUENCE [LARGE SCALE GENOMIC DNA]</scope>
    <source>
        <strain evidence="3 4">B12108</strain>
    </source>
</reference>
<comment type="caution">
    <text evidence="3">The sequence shown here is derived from an EMBL/GenBank/DDBJ whole genome shotgun (WGS) entry which is preliminary data.</text>
</comment>
<dbReference type="Gene3D" id="2.40.50.140">
    <property type="entry name" value="Nucleic acid-binding proteins"/>
    <property type="match status" value="1"/>
</dbReference>
<evidence type="ECO:0000313" key="3">
    <source>
        <dbReference type="EMBL" id="PSK39567.1"/>
    </source>
</evidence>